<feature type="domain" description="Paired" evidence="9">
    <location>
        <begin position="5"/>
        <end position="137"/>
    </location>
</feature>
<evidence type="ECO:0000256" key="8">
    <source>
        <dbReference type="SAM" id="MobiDB-lite"/>
    </source>
</evidence>
<name>A0AAJ7WI12_9ACAR</name>
<evidence type="ECO:0000313" key="11">
    <source>
        <dbReference type="RefSeq" id="XP_028967592.1"/>
    </source>
</evidence>
<dbReference type="GO" id="GO:0000981">
    <property type="term" value="F:DNA-binding transcription factor activity, RNA polymerase II-specific"/>
    <property type="evidence" value="ECO:0007669"/>
    <property type="project" value="TreeGrafter"/>
</dbReference>
<evidence type="ECO:0000259" key="9">
    <source>
        <dbReference type="PROSITE" id="PS51057"/>
    </source>
</evidence>
<dbReference type="Pfam" id="PF00292">
    <property type="entry name" value="PAX"/>
    <property type="match status" value="1"/>
</dbReference>
<dbReference type="PROSITE" id="PS51057">
    <property type="entry name" value="PAIRED_2"/>
    <property type="match status" value="1"/>
</dbReference>
<dbReference type="GO" id="GO:0000978">
    <property type="term" value="F:RNA polymerase II cis-regulatory region sequence-specific DNA binding"/>
    <property type="evidence" value="ECO:0007669"/>
    <property type="project" value="TreeGrafter"/>
</dbReference>
<sequence>MPHSGQAGINQLGGVFINGRPLPDYIRRRIVELALMGVRPCDISRQLLVSHGCVSKILTRFYETGSIKPGSTGSPKGKISGRGQRRQYNLKRAQGLAVERQDNFPGLDLRNTMTSPHGAEVPAARSTPFVNPFLLMRSPSSPLSAIAPLRNHDFSLRNISTIPQARDVSPSTSGDPQIPAQEASSASRNAKNFSIDAILQVQQQFKASNDDNRGRAQGSGNVDEHSRFNIDLHSRIAAHWLGLWNTHFLRQPLPISLRRDEGKSDDADTSQDNPEVTNVEDENGSREGSPEAPDSTQKEEEEVDVLGVDK</sequence>
<keyword evidence="10" id="KW-1185">Reference proteome</keyword>
<dbReference type="InterPro" id="IPR043565">
    <property type="entry name" value="PAX_fam"/>
</dbReference>
<feature type="region of interest" description="Disordered" evidence="8">
    <location>
        <begin position="65"/>
        <end position="87"/>
    </location>
</feature>
<dbReference type="SMART" id="SM00351">
    <property type="entry name" value="PAX"/>
    <property type="match status" value="1"/>
</dbReference>
<evidence type="ECO:0000313" key="10">
    <source>
        <dbReference type="Proteomes" id="UP000694867"/>
    </source>
</evidence>
<dbReference type="InterPro" id="IPR001523">
    <property type="entry name" value="Paired_dom"/>
</dbReference>
<dbReference type="KEGG" id="goe:114828284"/>
<accession>A0AAJ7WI12</accession>
<dbReference type="PRINTS" id="PR00027">
    <property type="entry name" value="PAIREDBOX"/>
</dbReference>
<gene>
    <name evidence="11" type="primary">LOC114828284</name>
</gene>
<dbReference type="AlphaFoldDB" id="A0AAJ7WI12"/>
<dbReference type="GeneID" id="114828284"/>
<dbReference type="InterPro" id="IPR043182">
    <property type="entry name" value="PAIRED_DNA-bd_dom"/>
</dbReference>
<dbReference type="InterPro" id="IPR009057">
    <property type="entry name" value="Homeodomain-like_sf"/>
</dbReference>
<proteinExistence type="predicted"/>
<evidence type="ECO:0000256" key="6">
    <source>
        <dbReference type="ARBA" id="ARBA00023163"/>
    </source>
</evidence>
<organism evidence="10 11">
    <name type="scientific">Galendromus occidentalis</name>
    <name type="common">western predatory mite</name>
    <dbReference type="NCBI Taxonomy" id="34638"/>
    <lineage>
        <taxon>Eukaryota</taxon>
        <taxon>Metazoa</taxon>
        <taxon>Ecdysozoa</taxon>
        <taxon>Arthropoda</taxon>
        <taxon>Chelicerata</taxon>
        <taxon>Arachnida</taxon>
        <taxon>Acari</taxon>
        <taxon>Parasitiformes</taxon>
        <taxon>Mesostigmata</taxon>
        <taxon>Gamasina</taxon>
        <taxon>Phytoseioidea</taxon>
        <taxon>Phytoseiidae</taxon>
        <taxon>Typhlodrominae</taxon>
        <taxon>Galendromus</taxon>
    </lineage>
</organism>
<keyword evidence="2" id="KW-0217">Developmental protein</keyword>
<dbReference type="GO" id="GO:0005634">
    <property type="term" value="C:nucleus"/>
    <property type="evidence" value="ECO:0007669"/>
    <property type="project" value="UniProtKB-SubCell"/>
</dbReference>
<protein>
    <submittedName>
        <fullName evidence="11">Paired box protein Pax-2a-like</fullName>
    </submittedName>
</protein>
<feature type="region of interest" description="Disordered" evidence="8">
    <location>
        <begin position="162"/>
        <end position="189"/>
    </location>
</feature>
<dbReference type="FunFam" id="1.10.10.10:FF:000013">
    <property type="entry name" value="Paired box 8 isoform 1"/>
    <property type="match status" value="1"/>
</dbReference>
<keyword evidence="3" id="KW-0563">Paired box</keyword>
<dbReference type="PANTHER" id="PTHR45636">
    <property type="entry name" value="PAIRED BOX PROTEIN PAX-6-RELATED-RELATED"/>
    <property type="match status" value="1"/>
</dbReference>
<comment type="subcellular location">
    <subcellularLocation>
        <location evidence="1">Nucleus</location>
    </subcellularLocation>
</comment>
<dbReference type="PROSITE" id="PS00034">
    <property type="entry name" value="PAIRED_1"/>
    <property type="match status" value="1"/>
</dbReference>
<feature type="region of interest" description="Disordered" evidence="8">
    <location>
        <begin position="258"/>
        <end position="310"/>
    </location>
</feature>
<keyword evidence="5" id="KW-0238">DNA-binding</keyword>
<dbReference type="InterPro" id="IPR036388">
    <property type="entry name" value="WH-like_DNA-bd_sf"/>
</dbReference>
<feature type="compositionally biased region" description="Polar residues" evidence="8">
    <location>
        <begin position="162"/>
        <end position="175"/>
    </location>
</feature>
<keyword evidence="6" id="KW-0804">Transcription</keyword>
<evidence type="ECO:0000256" key="3">
    <source>
        <dbReference type="ARBA" id="ARBA00022724"/>
    </source>
</evidence>
<evidence type="ECO:0000256" key="4">
    <source>
        <dbReference type="ARBA" id="ARBA00023015"/>
    </source>
</evidence>
<dbReference type="SUPFAM" id="SSF46689">
    <property type="entry name" value="Homeodomain-like"/>
    <property type="match status" value="1"/>
</dbReference>
<evidence type="ECO:0000256" key="5">
    <source>
        <dbReference type="ARBA" id="ARBA00023125"/>
    </source>
</evidence>
<evidence type="ECO:0000256" key="2">
    <source>
        <dbReference type="ARBA" id="ARBA00022473"/>
    </source>
</evidence>
<keyword evidence="7" id="KW-0539">Nucleus</keyword>
<dbReference type="PANTHER" id="PTHR45636:SF43">
    <property type="entry name" value="PAIRED BOX POX-NEURO PROTEIN"/>
    <property type="match status" value="1"/>
</dbReference>
<dbReference type="RefSeq" id="XP_028967592.1">
    <property type="nucleotide sequence ID" value="XM_029111759.1"/>
</dbReference>
<dbReference type="Gene3D" id="1.10.10.10">
    <property type="entry name" value="Winged helix-like DNA-binding domain superfamily/Winged helix DNA-binding domain"/>
    <property type="match status" value="1"/>
</dbReference>
<dbReference type="Proteomes" id="UP000694867">
    <property type="component" value="Unplaced"/>
</dbReference>
<evidence type="ECO:0000256" key="7">
    <source>
        <dbReference type="ARBA" id="ARBA00023242"/>
    </source>
</evidence>
<evidence type="ECO:0000256" key="1">
    <source>
        <dbReference type="ARBA" id="ARBA00004123"/>
    </source>
</evidence>
<keyword evidence="4" id="KW-0805">Transcription regulation</keyword>
<reference evidence="11" key="1">
    <citation type="submission" date="2025-08" db="UniProtKB">
        <authorList>
            <consortium name="RefSeq"/>
        </authorList>
    </citation>
    <scope>IDENTIFICATION</scope>
</reference>